<sequence>MNLYYCTECMRIIENEEKCTYCNSEVVKPLKKHSPVNVMGTKLKGRISRICKEKVTLVIRTESYEKVLKEYNFEKLRKIL</sequence>
<dbReference type="AlphaFoldDB" id="A0A1M6BGI3"/>
<proteinExistence type="predicted"/>
<organism evidence="1 2">
    <name type="scientific">Clostridium cavendishii DSM 21758</name>
    <dbReference type="NCBI Taxonomy" id="1121302"/>
    <lineage>
        <taxon>Bacteria</taxon>
        <taxon>Bacillati</taxon>
        <taxon>Bacillota</taxon>
        <taxon>Clostridia</taxon>
        <taxon>Eubacteriales</taxon>
        <taxon>Clostridiaceae</taxon>
        <taxon>Clostridium</taxon>
    </lineage>
</organism>
<evidence type="ECO:0000313" key="1">
    <source>
        <dbReference type="EMBL" id="SHI47832.1"/>
    </source>
</evidence>
<protein>
    <submittedName>
        <fullName evidence="1">Uncharacterized protein</fullName>
    </submittedName>
</protein>
<gene>
    <name evidence="1" type="ORF">SAMN02745163_00353</name>
</gene>
<dbReference type="RefSeq" id="WP_072984666.1">
    <property type="nucleotide sequence ID" value="NZ_FQZB01000003.1"/>
</dbReference>
<evidence type="ECO:0000313" key="2">
    <source>
        <dbReference type="Proteomes" id="UP000184310"/>
    </source>
</evidence>
<reference evidence="1 2" key="1">
    <citation type="submission" date="2016-11" db="EMBL/GenBank/DDBJ databases">
        <authorList>
            <person name="Jaros S."/>
            <person name="Januszkiewicz K."/>
            <person name="Wedrychowicz H."/>
        </authorList>
    </citation>
    <scope>NUCLEOTIDE SEQUENCE [LARGE SCALE GENOMIC DNA]</scope>
    <source>
        <strain evidence="1 2">DSM 21758</strain>
    </source>
</reference>
<dbReference type="Proteomes" id="UP000184310">
    <property type="component" value="Unassembled WGS sequence"/>
</dbReference>
<accession>A0A1M6BGI3</accession>
<dbReference type="EMBL" id="FQZB01000003">
    <property type="protein sequence ID" value="SHI47832.1"/>
    <property type="molecule type" value="Genomic_DNA"/>
</dbReference>
<name>A0A1M6BGI3_9CLOT</name>
<keyword evidence="2" id="KW-1185">Reference proteome</keyword>
<dbReference type="OrthoDB" id="1912932at2"/>